<name>A0A4U6THA1_SETVI</name>
<proteinExistence type="predicted"/>
<sequence length="148" mass="16523">MLATRSLGHVIARVLQPRSSTNLLAQSSSSCIVPTSTRTSNGAVTKESLCRPPARHHHRRRLDAYAESASVEDHDRSQHLSGNYKGTCWSWFNDDAYKRACVDESSDNFSGSCAFFQCWCQTRCTAEIVAAASAPIRQRYNDPRLNNE</sequence>
<dbReference type="AlphaFoldDB" id="A0A4U6THA1"/>
<evidence type="ECO:0000313" key="2">
    <source>
        <dbReference type="Proteomes" id="UP000298652"/>
    </source>
</evidence>
<accession>A0A4U6THA1</accession>
<reference evidence="1" key="1">
    <citation type="submission" date="2019-03" db="EMBL/GenBank/DDBJ databases">
        <title>WGS assembly of Setaria viridis.</title>
        <authorList>
            <person name="Huang P."/>
            <person name="Jenkins J."/>
            <person name="Grimwood J."/>
            <person name="Barry K."/>
            <person name="Healey A."/>
            <person name="Mamidi S."/>
            <person name="Sreedasyam A."/>
            <person name="Shu S."/>
            <person name="Feldman M."/>
            <person name="Wu J."/>
            <person name="Yu Y."/>
            <person name="Chen C."/>
            <person name="Johnson J."/>
            <person name="Rokhsar D."/>
            <person name="Baxter I."/>
            <person name="Schmutz J."/>
            <person name="Brutnell T."/>
            <person name="Kellogg E."/>
        </authorList>
    </citation>
    <scope>NUCLEOTIDE SEQUENCE [LARGE SCALE GENOMIC DNA]</scope>
</reference>
<gene>
    <name evidence="1" type="ORF">SEVIR_8G196366v2</name>
</gene>
<dbReference type="Gene3D" id="3.30.30.10">
    <property type="entry name" value="Knottin, scorpion toxin-like"/>
    <property type="match status" value="1"/>
</dbReference>
<evidence type="ECO:0000313" key="1">
    <source>
        <dbReference type="EMBL" id="TKW01700.1"/>
    </source>
</evidence>
<dbReference type="EMBL" id="CM016559">
    <property type="protein sequence ID" value="TKW01700.1"/>
    <property type="molecule type" value="Genomic_DNA"/>
</dbReference>
<keyword evidence="2" id="KW-1185">Reference proteome</keyword>
<protein>
    <submittedName>
        <fullName evidence="1">Uncharacterized protein</fullName>
    </submittedName>
</protein>
<dbReference type="PROSITE" id="PS51257">
    <property type="entry name" value="PROKAR_LIPOPROTEIN"/>
    <property type="match status" value="1"/>
</dbReference>
<organism evidence="1 2">
    <name type="scientific">Setaria viridis</name>
    <name type="common">Green bristlegrass</name>
    <name type="synonym">Setaria italica subsp. viridis</name>
    <dbReference type="NCBI Taxonomy" id="4556"/>
    <lineage>
        <taxon>Eukaryota</taxon>
        <taxon>Viridiplantae</taxon>
        <taxon>Streptophyta</taxon>
        <taxon>Embryophyta</taxon>
        <taxon>Tracheophyta</taxon>
        <taxon>Spermatophyta</taxon>
        <taxon>Magnoliopsida</taxon>
        <taxon>Liliopsida</taxon>
        <taxon>Poales</taxon>
        <taxon>Poaceae</taxon>
        <taxon>PACMAD clade</taxon>
        <taxon>Panicoideae</taxon>
        <taxon>Panicodae</taxon>
        <taxon>Paniceae</taxon>
        <taxon>Cenchrinae</taxon>
        <taxon>Setaria</taxon>
    </lineage>
</organism>
<dbReference type="Proteomes" id="UP000298652">
    <property type="component" value="Chromosome 8"/>
</dbReference>
<dbReference type="Gramene" id="TKW01700">
    <property type="protein sequence ID" value="TKW01700"/>
    <property type="gene ID" value="SEVIR_8G196366v2"/>
</dbReference>
<dbReference type="InterPro" id="IPR036574">
    <property type="entry name" value="Scorpion_toxin-like_sf"/>
</dbReference>